<organism evidence="12 13">
    <name type="scientific">Lactobacillus johnsonii</name>
    <dbReference type="NCBI Taxonomy" id="33959"/>
    <lineage>
        <taxon>Bacteria</taxon>
        <taxon>Bacillati</taxon>
        <taxon>Bacillota</taxon>
        <taxon>Bacilli</taxon>
        <taxon>Lactobacillales</taxon>
        <taxon>Lactobacillaceae</taxon>
        <taxon>Lactobacillus</taxon>
    </lineage>
</organism>
<dbReference type="HAMAP" id="MF_00050">
    <property type="entry name" value="EF_Ts"/>
    <property type="match status" value="1"/>
</dbReference>
<dbReference type="AlphaFoldDB" id="A0AAX0PWF6"/>
<protein>
    <recommendedName>
        <fullName evidence="3 8">Elongation factor Ts</fullName>
        <shortName evidence="8">EF-Ts</shortName>
    </recommendedName>
</protein>
<dbReference type="FunFam" id="1.10.8.10:FF:000001">
    <property type="entry name" value="Elongation factor Ts"/>
    <property type="match status" value="1"/>
</dbReference>
<dbReference type="PROSITE" id="PS01127">
    <property type="entry name" value="EF_TS_2"/>
    <property type="match status" value="1"/>
</dbReference>
<comment type="subcellular location">
    <subcellularLocation>
        <location evidence="1 8 10">Cytoplasm</location>
    </subcellularLocation>
</comment>
<evidence type="ECO:0000313" key="13">
    <source>
        <dbReference type="Proteomes" id="UP000216448"/>
    </source>
</evidence>
<dbReference type="Gene3D" id="1.10.8.10">
    <property type="entry name" value="DNA helicase RuvA subunit, C-terminal domain"/>
    <property type="match status" value="1"/>
</dbReference>
<dbReference type="PANTHER" id="PTHR11741:SF0">
    <property type="entry name" value="ELONGATION FACTOR TS, MITOCHONDRIAL"/>
    <property type="match status" value="1"/>
</dbReference>
<dbReference type="FunFam" id="1.10.286.20:FF:000004">
    <property type="entry name" value="Elongation factor Ts"/>
    <property type="match status" value="1"/>
</dbReference>
<dbReference type="Gene3D" id="3.30.479.20">
    <property type="entry name" value="Elongation factor Ts, dimerisation domain"/>
    <property type="match status" value="2"/>
</dbReference>
<keyword evidence="5 8" id="KW-0251">Elongation factor</keyword>
<sequence length="341" mass="37585">MAKITAQLVKELRERTGAGVMDAKKALVEVDGDMDKAVQYLRDKGMAKAAKKADRVAAEGLTGVYVDGNVAAITEVNSETDFVSSNDKFVKLVNEATKTIAEGKPADMEAAEELKMADGTTLGQSFVDATATIGEKIVLRRFALEEKTDDQEFGAYQHNGGQIGVITVLEGADEATAKHLAMHIAAMSPKVISPDELDDEFITDQLAVMNHKIDQDNESRALVNKKPLPHLVYGSEKQLSDDILAKAKEDIKAELKEEGKPEKIWDKIIPGKMQRFIDDNTQVDKQFAVLSQNYIMDDSKTVGEFLKEKGAKLVAFQRYEVGEGIEKKQEDFAAEVREQMK</sequence>
<dbReference type="RefSeq" id="WP_087713095.1">
    <property type="nucleotide sequence ID" value="NZ_CP021703.1"/>
</dbReference>
<evidence type="ECO:0000259" key="11">
    <source>
        <dbReference type="Pfam" id="PF00889"/>
    </source>
</evidence>
<evidence type="ECO:0000256" key="2">
    <source>
        <dbReference type="ARBA" id="ARBA00005532"/>
    </source>
</evidence>
<evidence type="ECO:0000256" key="4">
    <source>
        <dbReference type="ARBA" id="ARBA00022490"/>
    </source>
</evidence>
<evidence type="ECO:0000256" key="7">
    <source>
        <dbReference type="ARBA" id="ARBA00025453"/>
    </source>
</evidence>
<dbReference type="NCBIfam" id="TIGR00116">
    <property type="entry name" value="tsf"/>
    <property type="match status" value="1"/>
</dbReference>
<dbReference type="SUPFAM" id="SSF46934">
    <property type="entry name" value="UBA-like"/>
    <property type="match status" value="1"/>
</dbReference>
<dbReference type="InterPro" id="IPR018101">
    <property type="entry name" value="Transl_elong_Ts_CS"/>
</dbReference>
<dbReference type="InterPro" id="IPR036402">
    <property type="entry name" value="EF-Ts_dimer_sf"/>
</dbReference>
<evidence type="ECO:0000256" key="5">
    <source>
        <dbReference type="ARBA" id="ARBA00022768"/>
    </source>
</evidence>
<name>A0AAX0PWF6_LACJH</name>
<dbReference type="EMBL" id="NIBB01000010">
    <property type="protein sequence ID" value="PAB53305.1"/>
    <property type="molecule type" value="Genomic_DNA"/>
</dbReference>
<reference evidence="12 13" key="1">
    <citation type="submission" date="2017-05" db="EMBL/GenBank/DDBJ databases">
        <title>Lactobacillus johnsonii from commercial turkeys.</title>
        <authorList>
            <person name="Johnson T.J."/>
            <person name="Youmans B."/>
        </authorList>
    </citation>
    <scope>NUCLEOTIDE SEQUENCE [LARGE SCALE GENOMIC DNA]</scope>
    <source>
        <strain evidence="12 13">UMNLJ54</strain>
    </source>
</reference>
<dbReference type="InterPro" id="IPR001816">
    <property type="entry name" value="Transl_elong_EFTs/EF1B"/>
</dbReference>
<accession>A0AAX0PWF6</accession>
<dbReference type="SUPFAM" id="SSF54713">
    <property type="entry name" value="Elongation factor Ts (EF-Ts), dimerisation domain"/>
    <property type="match status" value="2"/>
</dbReference>
<dbReference type="Pfam" id="PF00889">
    <property type="entry name" value="EF_TS"/>
    <property type="match status" value="2"/>
</dbReference>
<keyword evidence="6 8" id="KW-0648">Protein biosynthesis</keyword>
<evidence type="ECO:0000256" key="9">
    <source>
        <dbReference type="RuleBase" id="RU000642"/>
    </source>
</evidence>
<dbReference type="CDD" id="cd14275">
    <property type="entry name" value="UBA_EF-Ts"/>
    <property type="match status" value="1"/>
</dbReference>
<evidence type="ECO:0000256" key="8">
    <source>
        <dbReference type="HAMAP-Rule" id="MF_00050"/>
    </source>
</evidence>
<dbReference type="Gene3D" id="1.10.286.20">
    <property type="match status" value="1"/>
</dbReference>
<keyword evidence="4 8" id="KW-0963">Cytoplasm</keyword>
<evidence type="ECO:0000256" key="3">
    <source>
        <dbReference type="ARBA" id="ARBA00016956"/>
    </source>
</evidence>
<evidence type="ECO:0000313" key="12">
    <source>
        <dbReference type="EMBL" id="PAB53305.1"/>
    </source>
</evidence>
<evidence type="ECO:0000256" key="6">
    <source>
        <dbReference type="ARBA" id="ARBA00022917"/>
    </source>
</evidence>
<comment type="function">
    <text evidence="7 8 9">Associates with the EF-Tu.GDP complex and induces the exchange of GDP to GTP. It remains bound to the aminoacyl-tRNA.EF-Tu.GTP complex up to the GTP hydrolysis stage on the ribosome.</text>
</comment>
<feature type="domain" description="Translation elongation factor EFTs/EF1B dimerisation" evidence="11">
    <location>
        <begin position="235"/>
        <end position="323"/>
    </location>
</feature>
<comment type="caution">
    <text evidence="12">The sequence shown here is derived from an EMBL/GenBank/DDBJ whole genome shotgun (WGS) entry which is preliminary data.</text>
</comment>
<dbReference type="InterPro" id="IPR009060">
    <property type="entry name" value="UBA-like_sf"/>
</dbReference>
<evidence type="ECO:0000256" key="1">
    <source>
        <dbReference type="ARBA" id="ARBA00004496"/>
    </source>
</evidence>
<feature type="region of interest" description="Involved in Mg(2+) ion dislocation from EF-Tu" evidence="8">
    <location>
        <begin position="80"/>
        <end position="83"/>
    </location>
</feature>
<feature type="domain" description="Translation elongation factor EFTs/EF1B dimerisation" evidence="11">
    <location>
        <begin position="71"/>
        <end position="225"/>
    </location>
</feature>
<dbReference type="GO" id="GO:0005737">
    <property type="term" value="C:cytoplasm"/>
    <property type="evidence" value="ECO:0007669"/>
    <property type="project" value="UniProtKB-SubCell"/>
</dbReference>
<proteinExistence type="inferred from homology"/>
<dbReference type="PANTHER" id="PTHR11741">
    <property type="entry name" value="ELONGATION FACTOR TS"/>
    <property type="match status" value="1"/>
</dbReference>
<dbReference type="PROSITE" id="PS01126">
    <property type="entry name" value="EF_TS_1"/>
    <property type="match status" value="1"/>
</dbReference>
<evidence type="ECO:0000256" key="10">
    <source>
        <dbReference type="RuleBase" id="RU000643"/>
    </source>
</evidence>
<gene>
    <name evidence="8 12" type="primary">tsf</name>
    <name evidence="12" type="ORF">A3P64_02165</name>
</gene>
<dbReference type="InterPro" id="IPR014039">
    <property type="entry name" value="Transl_elong_EFTs/EF1B_dimer"/>
</dbReference>
<dbReference type="Proteomes" id="UP000216448">
    <property type="component" value="Unassembled WGS sequence"/>
</dbReference>
<dbReference type="GO" id="GO:0003746">
    <property type="term" value="F:translation elongation factor activity"/>
    <property type="evidence" value="ECO:0007669"/>
    <property type="project" value="UniProtKB-UniRule"/>
</dbReference>
<comment type="similarity">
    <text evidence="2 8 9">Belongs to the EF-Ts family.</text>
</comment>